<dbReference type="EMBL" id="JABCUV010000001">
    <property type="protein sequence ID" value="NMW92294.1"/>
    <property type="molecule type" value="Genomic_DNA"/>
</dbReference>
<organism evidence="4 5">
    <name type="scientific">Mobiluncus mulieris</name>
    <dbReference type="NCBI Taxonomy" id="2052"/>
    <lineage>
        <taxon>Bacteria</taxon>
        <taxon>Bacillati</taxon>
        <taxon>Actinomycetota</taxon>
        <taxon>Actinomycetes</taxon>
        <taxon>Actinomycetales</taxon>
        <taxon>Actinomycetaceae</taxon>
        <taxon>Mobiluncus</taxon>
    </lineage>
</organism>
<gene>
    <name evidence="1" type="ORF">FYZ43_08340</name>
    <name evidence="3" type="ORF">HHJ74_00990</name>
    <name evidence="4" type="ORF">HHJ77_02205</name>
    <name evidence="2" type="ORF">HHJ78_03190</name>
</gene>
<evidence type="ECO:0000313" key="4">
    <source>
        <dbReference type="EMBL" id="NMX02775.1"/>
    </source>
</evidence>
<dbReference type="EMBL" id="JABCUS010000004">
    <property type="protein sequence ID" value="NMX02775.1"/>
    <property type="molecule type" value="Genomic_DNA"/>
</dbReference>
<dbReference type="Proteomes" id="UP000578252">
    <property type="component" value="Unassembled WGS sequence"/>
</dbReference>
<sequence length="72" mass="8269">MNNNTWSLFDKNFHREAKNIVNLGDLTEVARPWFADFANDPKVQSALQDLNRPGVRQRRALDFLGLDLVPAM</sequence>
<evidence type="ECO:0000313" key="8">
    <source>
        <dbReference type="Proteomes" id="UP001209486"/>
    </source>
</evidence>
<evidence type="ECO:0000313" key="7">
    <source>
        <dbReference type="Proteomes" id="UP000582487"/>
    </source>
</evidence>
<dbReference type="AlphaFoldDB" id="A0A2J9KR50"/>
<dbReference type="EMBL" id="JABCUR010000002">
    <property type="protein sequence ID" value="NMW64557.1"/>
    <property type="molecule type" value="Genomic_DNA"/>
</dbReference>
<dbReference type="Proteomes" id="UP000575397">
    <property type="component" value="Unassembled WGS sequence"/>
</dbReference>
<comment type="caution">
    <text evidence="4">The sequence shown here is derived from an EMBL/GenBank/DDBJ whole genome shotgun (WGS) entry which is preliminary data.</text>
</comment>
<evidence type="ECO:0000313" key="1">
    <source>
        <dbReference type="EMBL" id="MCU9969394.1"/>
    </source>
</evidence>
<proteinExistence type="predicted"/>
<reference evidence="1 8" key="1">
    <citation type="submission" date="2019-08" db="EMBL/GenBank/DDBJ databases">
        <title>Comparison of rpoB and gyrB Sequences from Mobiluncus Species and Development of a Multiplex PCR Method for Clinical Detection of Mobiluncus curtisii and Mobiluncus mulieris.</title>
        <authorList>
            <person name="Yang L."/>
            <person name="Shen Y."/>
            <person name="Xu G."/>
            <person name="Shu L.-B."/>
            <person name="Hu J."/>
            <person name="Zhang R."/>
            <person name="Wang Y."/>
            <person name="Zhou H.-W."/>
            <person name="Zhang X."/>
        </authorList>
    </citation>
    <scope>NUCLEOTIDE SEQUENCE [LARGE SCALE GENOMIC DNA]</scope>
    <source>
        <strain evidence="1 8">M26</strain>
    </source>
</reference>
<dbReference type="Proteomes" id="UP001209486">
    <property type="component" value="Unassembled WGS sequence"/>
</dbReference>
<dbReference type="RefSeq" id="WP_004012334.1">
    <property type="nucleotide sequence ID" value="NZ_CAMPNB010000008.1"/>
</dbReference>
<evidence type="ECO:0000313" key="3">
    <source>
        <dbReference type="EMBL" id="NMW92294.1"/>
    </source>
</evidence>
<accession>A0A2J9KR50</accession>
<evidence type="ECO:0000313" key="5">
    <source>
        <dbReference type="Proteomes" id="UP000575397"/>
    </source>
</evidence>
<evidence type="ECO:0000313" key="6">
    <source>
        <dbReference type="Proteomes" id="UP000578252"/>
    </source>
</evidence>
<protein>
    <submittedName>
        <fullName evidence="4">Uncharacterized protein</fullName>
    </submittedName>
</protein>
<dbReference type="Proteomes" id="UP000582487">
    <property type="component" value="Unassembled WGS sequence"/>
</dbReference>
<evidence type="ECO:0000313" key="2">
    <source>
        <dbReference type="EMBL" id="NMW64557.1"/>
    </source>
</evidence>
<dbReference type="OrthoDB" id="3268295at2"/>
<dbReference type="EMBL" id="VSZY01000015">
    <property type="protein sequence ID" value="MCU9969394.1"/>
    <property type="molecule type" value="Genomic_DNA"/>
</dbReference>
<name>A0A2J9KR50_9ACTO</name>
<reference evidence="5 6" key="2">
    <citation type="submission" date="2020-04" db="EMBL/GenBank/DDBJ databases">
        <title>Antimicrobial susceptibility and clonality of vaginal-derived multi-drug resistant Mobiluncus isolates in China.</title>
        <authorList>
            <person name="Zhang X."/>
        </authorList>
    </citation>
    <scope>NUCLEOTIDE SEQUENCE [LARGE SCALE GENOMIC DNA]</scope>
    <source>
        <strain evidence="4 5">12</strain>
        <strain evidence="2 6">13</strain>
        <strain evidence="3 7">7</strain>
    </source>
</reference>